<proteinExistence type="predicted"/>
<feature type="transmembrane region" description="Helical" evidence="1">
    <location>
        <begin position="26"/>
        <end position="43"/>
    </location>
</feature>
<dbReference type="AlphaFoldDB" id="A0A0A9EP31"/>
<reference evidence="2" key="2">
    <citation type="journal article" date="2015" name="Data Brief">
        <title>Shoot transcriptome of the giant reed, Arundo donax.</title>
        <authorList>
            <person name="Barrero R.A."/>
            <person name="Guerrero F.D."/>
            <person name="Moolhuijzen P."/>
            <person name="Goolsby J.A."/>
            <person name="Tidwell J."/>
            <person name="Bellgard S.E."/>
            <person name="Bellgard M.I."/>
        </authorList>
    </citation>
    <scope>NUCLEOTIDE SEQUENCE</scope>
    <source>
        <tissue evidence="2">Shoot tissue taken approximately 20 cm above the soil surface</tissue>
    </source>
</reference>
<evidence type="ECO:0000313" key="2">
    <source>
        <dbReference type="EMBL" id="JAE00759.1"/>
    </source>
</evidence>
<keyword evidence="1" id="KW-0472">Membrane</keyword>
<dbReference type="EMBL" id="GBRH01197137">
    <property type="protein sequence ID" value="JAE00759.1"/>
    <property type="molecule type" value="Transcribed_RNA"/>
</dbReference>
<reference evidence="2" key="1">
    <citation type="submission" date="2014-09" db="EMBL/GenBank/DDBJ databases">
        <authorList>
            <person name="Magalhaes I.L.F."/>
            <person name="Oliveira U."/>
            <person name="Santos F.R."/>
            <person name="Vidigal T.H.D.A."/>
            <person name="Brescovit A.D."/>
            <person name="Santos A.J."/>
        </authorList>
    </citation>
    <scope>NUCLEOTIDE SEQUENCE</scope>
    <source>
        <tissue evidence="2">Shoot tissue taken approximately 20 cm above the soil surface</tissue>
    </source>
</reference>
<organism evidence="2">
    <name type="scientific">Arundo donax</name>
    <name type="common">Giant reed</name>
    <name type="synonym">Donax arundinaceus</name>
    <dbReference type="NCBI Taxonomy" id="35708"/>
    <lineage>
        <taxon>Eukaryota</taxon>
        <taxon>Viridiplantae</taxon>
        <taxon>Streptophyta</taxon>
        <taxon>Embryophyta</taxon>
        <taxon>Tracheophyta</taxon>
        <taxon>Spermatophyta</taxon>
        <taxon>Magnoliopsida</taxon>
        <taxon>Liliopsida</taxon>
        <taxon>Poales</taxon>
        <taxon>Poaceae</taxon>
        <taxon>PACMAD clade</taxon>
        <taxon>Arundinoideae</taxon>
        <taxon>Arundineae</taxon>
        <taxon>Arundo</taxon>
    </lineage>
</organism>
<keyword evidence="1" id="KW-1133">Transmembrane helix</keyword>
<evidence type="ECO:0000256" key="1">
    <source>
        <dbReference type="SAM" id="Phobius"/>
    </source>
</evidence>
<accession>A0A0A9EP31</accession>
<sequence length="45" mass="5237">MASLMAILILVLTFYAIWEDNLSVSCIVQFFCLVYLCIFFWVLSP</sequence>
<protein>
    <submittedName>
        <fullName evidence="2">Uncharacterized protein</fullName>
    </submittedName>
</protein>
<keyword evidence="1" id="KW-0812">Transmembrane</keyword>
<name>A0A0A9EP31_ARUDO</name>